<dbReference type="EMBL" id="LOPU01000016">
    <property type="protein sequence ID" value="KTG10944.1"/>
    <property type="molecule type" value="Genomic_DNA"/>
</dbReference>
<evidence type="ECO:0000313" key="9">
    <source>
        <dbReference type="Proteomes" id="UP000054387"/>
    </source>
</evidence>
<evidence type="ECO:0000256" key="1">
    <source>
        <dbReference type="ARBA" id="ARBA00004651"/>
    </source>
</evidence>
<keyword evidence="9" id="KW-1185">Reference proteome</keyword>
<sequence length="221" mass="23605">MPSGLTQTALDLVAQYGYLAIFVFTFLESSMLFPLLPSEVVLPVAAGLLVSGPSSFALFVAATTAGVTVGSVVAYRFFGEKGHEALEAHGGRVNVSERRLEFASRWFEKWGESSVLWGRLLPVLRSVISLPAGFAGMAMWKFLVYSTVGGLVFNAAVAAVVYYGRQQSVYHVASEILGTQFDRLLDVASANPVAAILVAVVVSVAAVGGWRVVRSRVDGTR</sequence>
<dbReference type="PANTHER" id="PTHR42709">
    <property type="entry name" value="ALKALINE PHOSPHATASE LIKE PROTEIN"/>
    <property type="match status" value="1"/>
</dbReference>
<dbReference type="RefSeq" id="WP_058580743.1">
    <property type="nucleotide sequence ID" value="NZ_LOPU01000016.1"/>
</dbReference>
<feature type="transmembrane region" description="Helical" evidence="6">
    <location>
        <begin position="12"/>
        <end position="36"/>
    </location>
</feature>
<reference evidence="8 9" key="1">
    <citation type="submission" date="2015-12" db="EMBL/GenBank/DDBJ databases">
        <title>Haloprofundus marisrubri gen. nov., sp. nov., an extremely halophilic archaeon isolated from the Discovery deep brine-seawater interface in the Red Sea.</title>
        <authorList>
            <person name="Zhang G."/>
            <person name="Stingl U."/>
            <person name="Rashid M."/>
        </authorList>
    </citation>
    <scope>NUCLEOTIDE SEQUENCE [LARGE SCALE GENOMIC DNA]</scope>
    <source>
        <strain evidence="8 9">SB9</strain>
    </source>
</reference>
<feature type="transmembrane region" description="Helical" evidence="6">
    <location>
        <begin position="193"/>
        <end position="213"/>
    </location>
</feature>
<organism evidence="8 9">
    <name type="scientific">Haloprofundus marisrubri</name>
    <dbReference type="NCBI Taxonomy" id="1514971"/>
    <lineage>
        <taxon>Archaea</taxon>
        <taxon>Methanobacteriati</taxon>
        <taxon>Methanobacteriota</taxon>
        <taxon>Stenosarchaea group</taxon>
        <taxon>Halobacteria</taxon>
        <taxon>Halobacteriales</taxon>
        <taxon>Haloferacaceae</taxon>
        <taxon>Haloprofundus</taxon>
    </lineage>
</organism>
<feature type="transmembrane region" description="Helical" evidence="6">
    <location>
        <begin position="56"/>
        <end position="78"/>
    </location>
</feature>
<dbReference type="STRING" id="1514971.AUR64_07150"/>
<evidence type="ECO:0000256" key="3">
    <source>
        <dbReference type="ARBA" id="ARBA00022692"/>
    </source>
</evidence>
<dbReference type="PANTHER" id="PTHR42709:SF6">
    <property type="entry name" value="UNDECAPRENYL PHOSPHATE TRANSPORTER A"/>
    <property type="match status" value="1"/>
</dbReference>
<name>A0A0W1RC00_9EURY</name>
<keyword evidence="4 6" id="KW-1133">Transmembrane helix</keyword>
<evidence type="ECO:0000256" key="2">
    <source>
        <dbReference type="ARBA" id="ARBA00022475"/>
    </source>
</evidence>
<protein>
    <recommendedName>
        <fullName evidence="7">VTT domain-containing protein</fullName>
    </recommendedName>
</protein>
<comment type="caution">
    <text evidence="8">The sequence shown here is derived from an EMBL/GenBank/DDBJ whole genome shotgun (WGS) entry which is preliminary data.</text>
</comment>
<accession>A0A0W1RC00</accession>
<comment type="subcellular location">
    <subcellularLocation>
        <location evidence="1">Cell membrane</location>
        <topology evidence="1">Multi-pass membrane protein</topology>
    </subcellularLocation>
</comment>
<keyword evidence="3 6" id="KW-0812">Transmembrane</keyword>
<dbReference type="GO" id="GO:0005886">
    <property type="term" value="C:plasma membrane"/>
    <property type="evidence" value="ECO:0007669"/>
    <property type="project" value="UniProtKB-SubCell"/>
</dbReference>
<dbReference type="InterPro" id="IPR032816">
    <property type="entry name" value="VTT_dom"/>
</dbReference>
<feature type="domain" description="VTT" evidence="7">
    <location>
        <begin position="36"/>
        <end position="162"/>
    </location>
</feature>
<dbReference type="InterPro" id="IPR051311">
    <property type="entry name" value="DedA_domain"/>
</dbReference>
<gene>
    <name evidence="8" type="ORF">AUR64_07150</name>
</gene>
<evidence type="ECO:0000256" key="6">
    <source>
        <dbReference type="SAM" id="Phobius"/>
    </source>
</evidence>
<evidence type="ECO:0000313" key="8">
    <source>
        <dbReference type="EMBL" id="KTG10944.1"/>
    </source>
</evidence>
<evidence type="ECO:0000259" key="7">
    <source>
        <dbReference type="Pfam" id="PF09335"/>
    </source>
</evidence>
<feature type="transmembrane region" description="Helical" evidence="6">
    <location>
        <begin position="142"/>
        <end position="164"/>
    </location>
</feature>
<keyword evidence="5 6" id="KW-0472">Membrane</keyword>
<dbReference type="Pfam" id="PF09335">
    <property type="entry name" value="VTT_dom"/>
    <property type="match status" value="1"/>
</dbReference>
<evidence type="ECO:0000256" key="4">
    <source>
        <dbReference type="ARBA" id="ARBA00022989"/>
    </source>
</evidence>
<proteinExistence type="predicted"/>
<dbReference type="AlphaFoldDB" id="A0A0W1RC00"/>
<dbReference type="Proteomes" id="UP000054387">
    <property type="component" value="Unassembled WGS sequence"/>
</dbReference>
<keyword evidence="2" id="KW-1003">Cell membrane</keyword>
<dbReference type="OrthoDB" id="204088at2157"/>
<evidence type="ECO:0000256" key="5">
    <source>
        <dbReference type="ARBA" id="ARBA00023136"/>
    </source>
</evidence>